<dbReference type="GeneID" id="67177389"/>
<evidence type="ECO:0000313" key="3">
    <source>
        <dbReference type="EMBL" id="QZP38418.1"/>
    </source>
</evidence>
<accession>A0A8T8WEZ2</accession>
<reference evidence="3 4" key="1">
    <citation type="journal article" date="2021" name="Int. J. Syst. Evol. Microbiol.">
        <title>Halobaculum halophilum sp. nov. and Halobaculum salinum sp. nov., isolated from salt lake and saline soil.</title>
        <authorList>
            <person name="Cui H.L."/>
            <person name="Shi X.W."/>
            <person name="Yin X.M."/>
            <person name="Yang X.Y."/>
            <person name="Hou J."/>
            <person name="Zhu L."/>
        </authorList>
    </citation>
    <scope>NUCLEOTIDE SEQUENCE [LARGE SCALE GENOMIC DNA]</scope>
    <source>
        <strain evidence="3 4">NBRC 109044</strain>
    </source>
</reference>
<feature type="region of interest" description="Disordered" evidence="1">
    <location>
        <begin position="1"/>
        <end position="24"/>
    </location>
</feature>
<evidence type="ECO:0000259" key="2">
    <source>
        <dbReference type="Pfam" id="PF18545"/>
    </source>
</evidence>
<dbReference type="Pfam" id="PF18545">
    <property type="entry name" value="HalOD1"/>
    <property type="match status" value="1"/>
</dbReference>
<keyword evidence="4" id="KW-1185">Reference proteome</keyword>
<dbReference type="RefSeq" id="WP_222608218.1">
    <property type="nucleotide sequence ID" value="NZ_CP081958.1"/>
</dbReference>
<protein>
    <recommendedName>
        <fullName evidence="2">Halobacterial output domain-containing protein</fullName>
    </recommendedName>
</protein>
<dbReference type="KEGG" id="hmp:K6T50_04565"/>
<organism evidence="3 4">
    <name type="scientific">Halobaculum magnesiiphilum</name>
    <dbReference type="NCBI Taxonomy" id="1017351"/>
    <lineage>
        <taxon>Archaea</taxon>
        <taxon>Methanobacteriati</taxon>
        <taxon>Methanobacteriota</taxon>
        <taxon>Stenosarchaea group</taxon>
        <taxon>Halobacteria</taxon>
        <taxon>Halobacteriales</taxon>
        <taxon>Haloferacaceae</taxon>
        <taxon>Halobaculum</taxon>
    </lineage>
</organism>
<sequence length="112" mass="11976">MTDEDRDADRPGQSGLTVGDGDTVLRYDPETATYRGTFDPDATPPSLLVPLIVSALREAPPETLPALHYSVDPSALDRICVPETGAEARFTYAGYRFSLDGTGIVCVADADE</sequence>
<dbReference type="EMBL" id="CP081958">
    <property type="protein sequence ID" value="QZP38418.1"/>
    <property type="molecule type" value="Genomic_DNA"/>
</dbReference>
<proteinExistence type="predicted"/>
<feature type="domain" description="Halobacterial output" evidence="2">
    <location>
        <begin position="42"/>
        <end position="108"/>
    </location>
</feature>
<gene>
    <name evidence="3" type="ORF">K6T50_04565</name>
</gene>
<evidence type="ECO:0000313" key="4">
    <source>
        <dbReference type="Proteomes" id="UP000826254"/>
    </source>
</evidence>
<evidence type="ECO:0000256" key="1">
    <source>
        <dbReference type="SAM" id="MobiDB-lite"/>
    </source>
</evidence>
<dbReference type="AlphaFoldDB" id="A0A8T8WEZ2"/>
<name>A0A8T8WEZ2_9EURY</name>
<dbReference type="Proteomes" id="UP000826254">
    <property type="component" value="Chromosome"/>
</dbReference>
<dbReference type="InterPro" id="IPR040624">
    <property type="entry name" value="HalOD1"/>
</dbReference>